<dbReference type="CDD" id="cd00739">
    <property type="entry name" value="DHPS"/>
    <property type="match status" value="1"/>
</dbReference>
<organism evidence="10 11">
    <name type="scientific">Sphingopyxis jiangsuensis</name>
    <dbReference type="NCBI Taxonomy" id="2871171"/>
    <lineage>
        <taxon>Bacteria</taxon>
        <taxon>Pseudomonadati</taxon>
        <taxon>Pseudomonadota</taxon>
        <taxon>Alphaproteobacteria</taxon>
        <taxon>Sphingomonadales</taxon>
        <taxon>Sphingomonadaceae</taxon>
        <taxon>Sphingopyxis</taxon>
    </lineage>
</organism>
<dbReference type="InterPro" id="IPR011005">
    <property type="entry name" value="Dihydropteroate_synth-like_sf"/>
</dbReference>
<evidence type="ECO:0000256" key="6">
    <source>
        <dbReference type="ARBA" id="ARBA00022723"/>
    </source>
</evidence>
<evidence type="ECO:0000313" key="10">
    <source>
        <dbReference type="EMBL" id="MBY4636956.1"/>
    </source>
</evidence>
<dbReference type="Proteomes" id="UP001166571">
    <property type="component" value="Unassembled WGS sequence"/>
</dbReference>
<dbReference type="InterPro" id="IPR045031">
    <property type="entry name" value="DHP_synth-like"/>
</dbReference>
<keyword evidence="7" id="KW-0460">Magnesium</keyword>
<evidence type="ECO:0000256" key="7">
    <source>
        <dbReference type="ARBA" id="ARBA00022842"/>
    </source>
</evidence>
<evidence type="ECO:0000259" key="9">
    <source>
        <dbReference type="PROSITE" id="PS50972"/>
    </source>
</evidence>
<evidence type="ECO:0000256" key="4">
    <source>
        <dbReference type="ARBA" id="ARBA00012458"/>
    </source>
</evidence>
<accession>A0ABS7MD59</accession>
<evidence type="ECO:0000256" key="3">
    <source>
        <dbReference type="ARBA" id="ARBA00004763"/>
    </source>
</evidence>
<feature type="domain" description="Pterin-binding" evidence="9">
    <location>
        <begin position="111"/>
        <end position="365"/>
    </location>
</feature>
<evidence type="ECO:0000256" key="5">
    <source>
        <dbReference type="ARBA" id="ARBA00022679"/>
    </source>
</evidence>
<gene>
    <name evidence="10" type="primary">folP</name>
    <name evidence="10" type="ORF">K5P26_07375</name>
</gene>
<comment type="catalytic activity">
    <reaction evidence="1">
        <text>(7,8-dihydropterin-6-yl)methyl diphosphate + 4-aminobenzoate = 7,8-dihydropteroate + diphosphate</text>
        <dbReference type="Rhea" id="RHEA:19949"/>
        <dbReference type="ChEBI" id="CHEBI:17836"/>
        <dbReference type="ChEBI" id="CHEBI:17839"/>
        <dbReference type="ChEBI" id="CHEBI:33019"/>
        <dbReference type="ChEBI" id="CHEBI:72950"/>
        <dbReference type="EC" id="2.5.1.15"/>
    </reaction>
</comment>
<dbReference type="EMBL" id="JAILXK010000001">
    <property type="protein sequence ID" value="MBY4636956.1"/>
    <property type="molecule type" value="Genomic_DNA"/>
</dbReference>
<reference evidence="10" key="1">
    <citation type="submission" date="2021-08" db="EMBL/GenBank/DDBJ databases">
        <title>Sphingopyxis panaciterrulae sp. nov., isolated from the surface water of the Yellow Sea.</title>
        <authorList>
            <person name="Gao Z."/>
            <person name="Zhang D."/>
            <person name="Zhang A."/>
        </authorList>
    </citation>
    <scope>NUCLEOTIDE SEQUENCE</scope>
    <source>
        <strain evidence="10">XHP0097</strain>
    </source>
</reference>
<dbReference type="GO" id="GO:0004156">
    <property type="term" value="F:dihydropteroate synthase activity"/>
    <property type="evidence" value="ECO:0007669"/>
    <property type="project" value="UniProtKB-EC"/>
</dbReference>
<name>A0ABS7MD59_9SPHN</name>
<dbReference type="Pfam" id="PF00809">
    <property type="entry name" value="Pterin_bind"/>
    <property type="match status" value="1"/>
</dbReference>
<evidence type="ECO:0000313" key="11">
    <source>
        <dbReference type="Proteomes" id="UP001166571"/>
    </source>
</evidence>
<evidence type="ECO:0000256" key="8">
    <source>
        <dbReference type="ARBA" id="ARBA00022909"/>
    </source>
</evidence>
<dbReference type="RefSeq" id="WP_222136221.1">
    <property type="nucleotide sequence ID" value="NZ_JAILXK010000001.1"/>
</dbReference>
<sequence>MFQPLTKPGLGSASDDARLYLRPTCFVDRPHELDDACLRIADTMVWFAAWHVSLRDGEGVKSAVVAVPELDDWIAAMPASLADAAQAQRAAVGRPRGALQLGERTVRLNEPQIMGILNATPDSFSDGGKHVDAAAATDAGFAMATAGAAIVDVGGESTRPGAPLVWEGDEIARVEGVVAALAKGGVAVSIDTRKAAVMEAALAAGAHIVNDISALRYDERAIEVVAKSGCAVVLMHAPSAKSDPHEGGGAYGHPLFDVYDMLADRVAACVAAGIDRAKIIVDPGIGFGKGVADNLALTNGLALFHTLGCPVLFGASRKRLIGALDNEAPADARLGGSVALHYQAVAHGAQIVRVHDVPETRQALRLWRGMRDAALTA</sequence>
<keyword evidence="11" id="KW-1185">Reference proteome</keyword>
<dbReference type="Gene3D" id="3.20.20.20">
    <property type="entry name" value="Dihydropteroate synthase-like"/>
    <property type="match status" value="1"/>
</dbReference>
<keyword evidence="5 10" id="KW-0808">Transferase</keyword>
<dbReference type="InterPro" id="IPR006390">
    <property type="entry name" value="DHP_synth_dom"/>
</dbReference>
<comment type="cofactor">
    <cofactor evidence="2">
        <name>Mg(2+)</name>
        <dbReference type="ChEBI" id="CHEBI:18420"/>
    </cofactor>
</comment>
<keyword evidence="8" id="KW-0289">Folate biosynthesis</keyword>
<dbReference type="PROSITE" id="PS50972">
    <property type="entry name" value="PTERIN_BINDING"/>
    <property type="match status" value="1"/>
</dbReference>
<dbReference type="PANTHER" id="PTHR20941">
    <property type="entry name" value="FOLATE SYNTHESIS PROTEINS"/>
    <property type="match status" value="1"/>
</dbReference>
<keyword evidence="6" id="KW-0479">Metal-binding</keyword>
<comment type="caution">
    <text evidence="10">The sequence shown here is derived from an EMBL/GenBank/DDBJ whole genome shotgun (WGS) entry which is preliminary data.</text>
</comment>
<dbReference type="PANTHER" id="PTHR20941:SF1">
    <property type="entry name" value="FOLIC ACID SYNTHESIS PROTEIN FOL1"/>
    <property type="match status" value="1"/>
</dbReference>
<protein>
    <recommendedName>
        <fullName evidence="4">dihydropteroate synthase</fullName>
        <ecNumber evidence="4">2.5.1.15</ecNumber>
    </recommendedName>
</protein>
<dbReference type="NCBIfam" id="TIGR01496">
    <property type="entry name" value="DHPS"/>
    <property type="match status" value="1"/>
</dbReference>
<dbReference type="PROSITE" id="PS00792">
    <property type="entry name" value="DHPS_1"/>
    <property type="match status" value="1"/>
</dbReference>
<proteinExistence type="predicted"/>
<evidence type="ECO:0000256" key="1">
    <source>
        <dbReference type="ARBA" id="ARBA00000012"/>
    </source>
</evidence>
<comment type="pathway">
    <text evidence="3">Cofactor biosynthesis; tetrahydrofolate biosynthesis; 7,8-dihydrofolate from 2-amino-4-hydroxy-6-hydroxymethyl-7,8-dihydropteridine diphosphate and 4-aminobenzoate: step 1/2.</text>
</comment>
<dbReference type="PROSITE" id="PS00793">
    <property type="entry name" value="DHPS_2"/>
    <property type="match status" value="1"/>
</dbReference>
<dbReference type="SUPFAM" id="SSF51717">
    <property type="entry name" value="Dihydropteroate synthetase-like"/>
    <property type="match status" value="1"/>
</dbReference>
<dbReference type="InterPro" id="IPR000489">
    <property type="entry name" value="Pterin-binding_dom"/>
</dbReference>
<evidence type="ECO:0000256" key="2">
    <source>
        <dbReference type="ARBA" id="ARBA00001946"/>
    </source>
</evidence>
<dbReference type="EC" id="2.5.1.15" evidence="4"/>